<name>A0A1I5SMW9_9BACT</name>
<feature type="domain" description="Activator of Hsp90 ATPase homologue 1/2-like C-terminal" evidence="2">
    <location>
        <begin position="44"/>
        <end position="132"/>
    </location>
</feature>
<organism evidence="3 4">
    <name type="scientific">Pseudarcicella hirudinis</name>
    <dbReference type="NCBI Taxonomy" id="1079859"/>
    <lineage>
        <taxon>Bacteria</taxon>
        <taxon>Pseudomonadati</taxon>
        <taxon>Bacteroidota</taxon>
        <taxon>Cytophagia</taxon>
        <taxon>Cytophagales</taxon>
        <taxon>Flectobacillaceae</taxon>
        <taxon>Pseudarcicella</taxon>
    </lineage>
</organism>
<dbReference type="AlphaFoldDB" id="A0A1I5SMW9"/>
<gene>
    <name evidence="3" type="ORF">SAMN04515674_105109</name>
</gene>
<evidence type="ECO:0000313" key="3">
    <source>
        <dbReference type="EMBL" id="SFP72065.1"/>
    </source>
</evidence>
<evidence type="ECO:0000256" key="1">
    <source>
        <dbReference type="ARBA" id="ARBA00006817"/>
    </source>
</evidence>
<dbReference type="EMBL" id="FOXH01000005">
    <property type="protein sequence ID" value="SFP72065.1"/>
    <property type="molecule type" value="Genomic_DNA"/>
</dbReference>
<sequence length="160" mass="18291">MEIAASDFTTTLSVDQSPREAFEAINNICGWWSEDFKGNSQQLDDEFEVRFGDMHYSRQKLTEIIPDQKIVWLVTDSFLSFLKDKSEWTGTIITFEISDQHSKTQILFTHKGLVPEIECFQSCSGGWNHYLQGSLLNFIAKGEGKPNVLSQETKDKSTKK</sequence>
<dbReference type="CDD" id="cd07814">
    <property type="entry name" value="SRPBCC_CalC_Aha1-like"/>
    <property type="match status" value="1"/>
</dbReference>
<dbReference type="Pfam" id="PF08327">
    <property type="entry name" value="AHSA1"/>
    <property type="match status" value="1"/>
</dbReference>
<dbReference type="RefSeq" id="WP_218159199.1">
    <property type="nucleotide sequence ID" value="NZ_FOXH01000005.1"/>
</dbReference>
<dbReference type="STRING" id="1079859.SAMN04515674_105109"/>
<accession>A0A1I5SMW9</accession>
<evidence type="ECO:0000313" key="4">
    <source>
        <dbReference type="Proteomes" id="UP000199306"/>
    </source>
</evidence>
<dbReference type="SUPFAM" id="SSF55961">
    <property type="entry name" value="Bet v1-like"/>
    <property type="match status" value="1"/>
</dbReference>
<dbReference type="Gene3D" id="3.30.530.20">
    <property type="match status" value="1"/>
</dbReference>
<evidence type="ECO:0000259" key="2">
    <source>
        <dbReference type="Pfam" id="PF08327"/>
    </source>
</evidence>
<reference evidence="3 4" key="1">
    <citation type="submission" date="2016-10" db="EMBL/GenBank/DDBJ databases">
        <authorList>
            <person name="de Groot N.N."/>
        </authorList>
    </citation>
    <scope>NUCLEOTIDE SEQUENCE [LARGE SCALE GENOMIC DNA]</scope>
    <source>
        <strain evidence="4">E92,LMG 26720,CCM 7988</strain>
    </source>
</reference>
<keyword evidence="4" id="KW-1185">Reference proteome</keyword>
<dbReference type="InterPro" id="IPR013538">
    <property type="entry name" value="ASHA1/2-like_C"/>
</dbReference>
<protein>
    <submittedName>
        <fullName evidence="3">Activator of Hsp90 ATPase homolog 1-like protein</fullName>
    </submittedName>
</protein>
<dbReference type="InterPro" id="IPR023393">
    <property type="entry name" value="START-like_dom_sf"/>
</dbReference>
<comment type="similarity">
    <text evidence="1">Belongs to the AHA1 family.</text>
</comment>
<proteinExistence type="inferred from homology"/>
<dbReference type="Proteomes" id="UP000199306">
    <property type="component" value="Unassembled WGS sequence"/>
</dbReference>